<evidence type="ECO:0000256" key="1">
    <source>
        <dbReference type="SAM" id="Phobius"/>
    </source>
</evidence>
<dbReference type="EMBL" id="JAAGVB010000012">
    <property type="protein sequence ID" value="NEW32823.1"/>
    <property type="molecule type" value="Genomic_DNA"/>
</dbReference>
<accession>A0A6P1CMD9</accession>
<comment type="caution">
    <text evidence="2">The sequence shown here is derived from an EMBL/GenBank/DDBJ whole genome shotgun (WGS) entry which is preliminary data.</text>
</comment>
<protein>
    <submittedName>
        <fullName evidence="2">Uncharacterized protein</fullName>
    </submittedName>
</protein>
<reference evidence="2 3" key="1">
    <citation type="submission" date="2020-01" db="EMBL/GenBank/DDBJ databases">
        <title>Genetics and antimicrobial susceptibilities of Nocardia species isolated from the soil; a comparison with species isolated from humans.</title>
        <authorList>
            <person name="Carrasco G."/>
            <person name="Monzon S."/>
            <person name="Sansegundo M."/>
            <person name="Garcia E."/>
            <person name="Garrido N."/>
            <person name="Medina M.J."/>
            <person name="Villalon P."/>
            <person name="Ramirez-Arocha A.C."/>
            <person name="Jimenez P."/>
            <person name="Cuesta I."/>
            <person name="Valdezate S."/>
        </authorList>
    </citation>
    <scope>NUCLEOTIDE SEQUENCE [LARGE SCALE GENOMIC DNA]</scope>
    <source>
        <strain evidence="2 3">CNM20110626</strain>
    </source>
</reference>
<keyword evidence="1" id="KW-0472">Membrane</keyword>
<dbReference type="Proteomes" id="UP000471166">
    <property type="component" value="Unassembled WGS sequence"/>
</dbReference>
<dbReference type="RefSeq" id="WP_163843770.1">
    <property type="nucleotide sequence ID" value="NZ_JAAGVB010000012.1"/>
</dbReference>
<organism evidence="2 3">
    <name type="scientific">Nocardia cyriacigeorgica</name>
    <dbReference type="NCBI Taxonomy" id="135487"/>
    <lineage>
        <taxon>Bacteria</taxon>
        <taxon>Bacillati</taxon>
        <taxon>Actinomycetota</taxon>
        <taxon>Actinomycetes</taxon>
        <taxon>Mycobacteriales</taxon>
        <taxon>Nocardiaceae</taxon>
        <taxon>Nocardia</taxon>
    </lineage>
</organism>
<name>A0A6P1CMD9_9NOCA</name>
<evidence type="ECO:0000313" key="3">
    <source>
        <dbReference type="Proteomes" id="UP000471166"/>
    </source>
</evidence>
<proteinExistence type="predicted"/>
<keyword evidence="1" id="KW-0812">Transmembrane</keyword>
<gene>
    <name evidence="2" type="ORF">GV791_09640</name>
</gene>
<evidence type="ECO:0000313" key="2">
    <source>
        <dbReference type="EMBL" id="NEW32823.1"/>
    </source>
</evidence>
<sequence length="48" mass="5334">MRFAFGDRVPFGDVVLDRGAYQAFAFPGFVLAAALAFARAFESLDEFR</sequence>
<feature type="transmembrane region" description="Helical" evidence="1">
    <location>
        <begin position="20"/>
        <end position="41"/>
    </location>
</feature>
<keyword evidence="1" id="KW-1133">Transmembrane helix</keyword>
<dbReference type="AlphaFoldDB" id="A0A6P1CMD9"/>